<gene>
    <name evidence="1" type="ORF">GS397_27405</name>
</gene>
<keyword evidence="1" id="KW-0614">Plasmid</keyword>
<organism evidence="1 2">
    <name type="scientific">Sphingobium yanoikuyae</name>
    <name type="common">Sphingomonas yanoikuyae</name>
    <dbReference type="NCBI Taxonomy" id="13690"/>
    <lineage>
        <taxon>Bacteria</taxon>
        <taxon>Pseudomonadati</taxon>
        <taxon>Pseudomonadota</taxon>
        <taxon>Alphaproteobacteria</taxon>
        <taxon>Sphingomonadales</taxon>
        <taxon>Sphingomonadaceae</taxon>
        <taxon>Sphingobium</taxon>
    </lineage>
</organism>
<proteinExistence type="predicted"/>
<sequence length="149" mass="16026">MGQAVAHKRVVSAPAASMREKRQLLYAAGNVQCKMSIPLSFGERLKELKARHKKRGLDQVVAAMIRKAMTAYSAEELIAPPPPADHMTRKQIAVHIPKELHEFLEAVAIRNRGIPLGVALETVGAHVSDLTPGPIQLPLIDEGGSAVSG</sequence>
<name>A0A6P1GTW7_SPHYA</name>
<protein>
    <submittedName>
        <fullName evidence="1">Uncharacterized protein</fullName>
    </submittedName>
</protein>
<evidence type="ECO:0000313" key="2">
    <source>
        <dbReference type="Proteomes" id="UP000464086"/>
    </source>
</evidence>
<evidence type="ECO:0000313" key="1">
    <source>
        <dbReference type="EMBL" id="QHD70831.1"/>
    </source>
</evidence>
<accession>A0A6P1GTW7</accession>
<geneLocation type="plasmid" evidence="1 2">
    <name>unnamed4</name>
</geneLocation>
<reference evidence="1 2" key="1">
    <citation type="submission" date="2019-12" db="EMBL/GenBank/DDBJ databases">
        <title>Functional and genomic insights into the Sphingobium yanoikuyae YC-JY1, a bacterium efficiently degrading bisphenol A.</title>
        <authorList>
            <person name="Jia Y."/>
            <person name="Li X."/>
            <person name="Wang J."/>
            <person name="Eltoukhy A."/>
            <person name="Lamraoui I."/>
            <person name="Yan Y."/>
        </authorList>
    </citation>
    <scope>NUCLEOTIDE SEQUENCE [LARGE SCALE GENOMIC DNA]</scope>
    <source>
        <strain evidence="1 2">YC-JY1</strain>
        <plasmid evidence="1 2">unnamed4</plasmid>
    </source>
</reference>
<dbReference type="AlphaFoldDB" id="A0A6P1GTW7"/>
<dbReference type="EMBL" id="CP047222">
    <property type="protein sequence ID" value="QHD70831.1"/>
    <property type="molecule type" value="Genomic_DNA"/>
</dbReference>
<dbReference type="Proteomes" id="UP000464086">
    <property type="component" value="Plasmid unnamed4"/>
</dbReference>